<feature type="region of interest" description="Disordered" evidence="5">
    <location>
        <begin position="322"/>
        <end position="346"/>
    </location>
</feature>
<evidence type="ECO:0000256" key="4">
    <source>
        <dbReference type="ARBA" id="ARBA00023136"/>
    </source>
</evidence>
<evidence type="ECO:0000259" key="7">
    <source>
        <dbReference type="PROSITE" id="PS51469"/>
    </source>
</evidence>
<comment type="subcellular location">
    <subcellularLocation>
        <location evidence="1">Membrane</location>
    </subcellularLocation>
</comment>
<dbReference type="PANTHER" id="PTHR12911">
    <property type="entry name" value="SAD1/UNC-84-LIKE PROTEIN-RELATED"/>
    <property type="match status" value="1"/>
</dbReference>
<dbReference type="OrthoDB" id="342281at2759"/>
<dbReference type="GO" id="GO:0016020">
    <property type="term" value="C:membrane"/>
    <property type="evidence" value="ECO:0007669"/>
    <property type="project" value="UniProtKB-SubCell"/>
</dbReference>
<dbReference type="InterPro" id="IPR045119">
    <property type="entry name" value="SUN1-5"/>
</dbReference>
<dbReference type="GO" id="GO:0005635">
    <property type="term" value="C:nuclear envelope"/>
    <property type="evidence" value="ECO:0007669"/>
    <property type="project" value="TreeGrafter"/>
</dbReference>
<dbReference type="Pfam" id="PF07738">
    <property type="entry name" value="Sad1_UNC"/>
    <property type="match status" value="1"/>
</dbReference>
<dbReference type="AlphaFoldDB" id="A0A5J4Z715"/>
<reference evidence="9" key="1">
    <citation type="journal article" date="2019" name="Nat. Commun.">
        <title>Expansion of phycobilisome linker gene families in mesophilic red algae.</title>
        <authorList>
            <person name="Lee J."/>
            <person name="Kim D."/>
            <person name="Bhattacharya D."/>
            <person name="Yoon H.S."/>
        </authorList>
    </citation>
    <scope>NUCLEOTIDE SEQUENCE [LARGE SCALE GENOMIC DNA]</scope>
    <source>
        <strain evidence="9">CCMP 1328</strain>
    </source>
</reference>
<dbReference type="InterPro" id="IPR012919">
    <property type="entry name" value="SUN_dom"/>
</dbReference>
<evidence type="ECO:0000256" key="1">
    <source>
        <dbReference type="ARBA" id="ARBA00004370"/>
    </source>
</evidence>
<dbReference type="Proteomes" id="UP000324585">
    <property type="component" value="Unassembled WGS sequence"/>
</dbReference>
<keyword evidence="4 6" id="KW-0472">Membrane</keyword>
<keyword evidence="9" id="KW-1185">Reference proteome</keyword>
<evidence type="ECO:0000256" key="6">
    <source>
        <dbReference type="SAM" id="Phobius"/>
    </source>
</evidence>
<evidence type="ECO:0000313" key="9">
    <source>
        <dbReference type="Proteomes" id="UP000324585"/>
    </source>
</evidence>
<feature type="domain" description="SUN" evidence="7">
    <location>
        <begin position="561"/>
        <end position="735"/>
    </location>
</feature>
<keyword evidence="2 6" id="KW-0812">Transmembrane</keyword>
<comment type="caution">
    <text evidence="8">The sequence shown here is derived from an EMBL/GenBank/DDBJ whole genome shotgun (WGS) entry which is preliminary data.</text>
</comment>
<feature type="region of interest" description="Disordered" evidence="5">
    <location>
        <begin position="1"/>
        <end position="64"/>
    </location>
</feature>
<evidence type="ECO:0000256" key="5">
    <source>
        <dbReference type="SAM" id="MobiDB-lite"/>
    </source>
</evidence>
<name>A0A5J4Z715_PORPP</name>
<dbReference type="PANTHER" id="PTHR12911:SF8">
    <property type="entry name" value="KLAROID PROTEIN-RELATED"/>
    <property type="match status" value="1"/>
</dbReference>
<dbReference type="Gene3D" id="2.60.120.260">
    <property type="entry name" value="Galactose-binding domain-like"/>
    <property type="match status" value="1"/>
</dbReference>
<keyword evidence="3 6" id="KW-1133">Transmembrane helix</keyword>
<sequence>MSTSRRSKGRRGGTASATPAADAAPHVPGGDRHDDSADDAENMNSWARRSMHNTPARKGAQHGARDLMMSDDEHADARGGTNPGDAAGSLSAQRDSIMARLRHEISNALSPRRTRSKSAAATPLQQAVERLPNHMGEGAASPGADDLLFSPRSPHRRESGRFAALLSPRPATGVPYVVPVWALLLVGLVAAVLFFYLFLPYARSKVPPEFAHAAKQTAQKPFVLAEQAASRSVARVQAWSASASRKTRNIMKAQFTKLEPLHQWVSAKSSALLARLGMDEASLAEWARERAIVNAVKAKQREARAQLRLRETAANKARYAAKHAEREKRKQMELSKRTERKEKSRARRAEFYRQAKVTMDIMVERAEQRLARLRPSLPRPSLGSMSQSLKQKARAVTLPRLQSPLPWLRSQSAKLSSNVRMFAVRMANSANARAVAFFRFPMDLIVQMQDSLYERLSDLFIALYEGSFGRAGETLRAKRKSFVFDDLKFSEFENRVRELVEREARNAVASEYKVYADQQDAVSRLASARRIRDFENVAERVLERFSADKGTRPDYALLSAGAYVLSSEPSRATQLADFARNRLNTFIQNSGYRVPVPKAPSTALQPDTSPGNCWAFVGAQATLKIHLARPVVVDEVTIDHAAYHSTFSVSSAPKHFQVVILLLDGTRLFGGDFEFHAGPFFSSTQHFSIKGSTAKDAGPPGVQQAARAVELKVLSNHGNEAYTCLYRFRVHGREVTF</sequence>
<evidence type="ECO:0000256" key="3">
    <source>
        <dbReference type="ARBA" id="ARBA00022989"/>
    </source>
</evidence>
<evidence type="ECO:0000313" key="8">
    <source>
        <dbReference type="EMBL" id="KAA8498950.1"/>
    </source>
</evidence>
<feature type="compositionally biased region" description="Basic residues" evidence="5">
    <location>
        <begin position="1"/>
        <end position="11"/>
    </location>
</feature>
<dbReference type="EMBL" id="VRMN01000001">
    <property type="protein sequence ID" value="KAA8498950.1"/>
    <property type="molecule type" value="Genomic_DNA"/>
</dbReference>
<proteinExistence type="predicted"/>
<feature type="compositionally biased region" description="Low complexity" evidence="5">
    <location>
        <begin position="13"/>
        <end position="25"/>
    </location>
</feature>
<feature type="region of interest" description="Disordered" evidence="5">
    <location>
        <begin position="133"/>
        <end position="154"/>
    </location>
</feature>
<organism evidence="8 9">
    <name type="scientific">Porphyridium purpureum</name>
    <name type="common">Red alga</name>
    <name type="synonym">Porphyridium cruentum</name>
    <dbReference type="NCBI Taxonomy" id="35688"/>
    <lineage>
        <taxon>Eukaryota</taxon>
        <taxon>Rhodophyta</taxon>
        <taxon>Bangiophyceae</taxon>
        <taxon>Porphyridiales</taxon>
        <taxon>Porphyridiaceae</taxon>
        <taxon>Porphyridium</taxon>
    </lineage>
</organism>
<dbReference type="GO" id="GO:0043495">
    <property type="term" value="F:protein-membrane adaptor activity"/>
    <property type="evidence" value="ECO:0007669"/>
    <property type="project" value="TreeGrafter"/>
</dbReference>
<protein>
    <submittedName>
        <fullName evidence="8">SUN domain-containing protein 3</fullName>
    </submittedName>
</protein>
<feature type="transmembrane region" description="Helical" evidence="6">
    <location>
        <begin position="176"/>
        <end position="199"/>
    </location>
</feature>
<gene>
    <name evidence="8" type="ORF">FVE85_6535</name>
</gene>
<accession>A0A5J4Z715</accession>
<dbReference type="PROSITE" id="PS51469">
    <property type="entry name" value="SUN"/>
    <property type="match status" value="1"/>
</dbReference>
<evidence type="ECO:0000256" key="2">
    <source>
        <dbReference type="ARBA" id="ARBA00022692"/>
    </source>
</evidence>